<keyword evidence="2" id="KW-1185">Reference proteome</keyword>
<evidence type="ECO:0000313" key="1">
    <source>
        <dbReference type="EMBL" id="KAJ4924733.1"/>
    </source>
</evidence>
<proteinExistence type="predicted"/>
<reference evidence="1" key="1">
    <citation type="submission" date="2022-11" db="EMBL/GenBank/DDBJ databases">
        <title>Chromosome-level genome of Pogonophryne albipinna.</title>
        <authorList>
            <person name="Jo E."/>
        </authorList>
    </citation>
    <scope>NUCLEOTIDE SEQUENCE</scope>
    <source>
        <strain evidence="1">SGF0006</strain>
        <tissue evidence="1">Muscle</tissue>
    </source>
</reference>
<dbReference type="AlphaFoldDB" id="A0AAD6F8S0"/>
<organism evidence="1 2">
    <name type="scientific">Pogonophryne albipinna</name>
    <dbReference type="NCBI Taxonomy" id="1090488"/>
    <lineage>
        <taxon>Eukaryota</taxon>
        <taxon>Metazoa</taxon>
        <taxon>Chordata</taxon>
        <taxon>Craniata</taxon>
        <taxon>Vertebrata</taxon>
        <taxon>Euteleostomi</taxon>
        <taxon>Actinopterygii</taxon>
        <taxon>Neopterygii</taxon>
        <taxon>Teleostei</taxon>
        <taxon>Neoteleostei</taxon>
        <taxon>Acanthomorphata</taxon>
        <taxon>Eupercaria</taxon>
        <taxon>Perciformes</taxon>
        <taxon>Notothenioidei</taxon>
        <taxon>Pogonophryne</taxon>
    </lineage>
</organism>
<gene>
    <name evidence="1" type="ORF">JOQ06_003684</name>
</gene>
<evidence type="ECO:0000313" key="2">
    <source>
        <dbReference type="Proteomes" id="UP001219934"/>
    </source>
</evidence>
<name>A0AAD6F8S0_9TELE</name>
<dbReference type="Proteomes" id="UP001219934">
    <property type="component" value="Unassembled WGS sequence"/>
</dbReference>
<accession>A0AAD6F8S0</accession>
<comment type="caution">
    <text evidence="1">The sequence shown here is derived from an EMBL/GenBank/DDBJ whole genome shotgun (WGS) entry which is preliminary data.</text>
</comment>
<feature type="non-terminal residue" evidence="1">
    <location>
        <position position="91"/>
    </location>
</feature>
<sequence>MGLLELLEPVQWEARVEVCLIEELQAIRLPWKLSVLLPLAASHHSHCLQEIAKVSCSGSACPFRSCRKDGGTIWELKDPPFRFKLFPFGRF</sequence>
<dbReference type="EMBL" id="JAPTMU010000022">
    <property type="protein sequence ID" value="KAJ4924733.1"/>
    <property type="molecule type" value="Genomic_DNA"/>
</dbReference>
<protein>
    <submittedName>
        <fullName evidence="1">Uncharacterized protein</fullName>
    </submittedName>
</protein>